<dbReference type="Gene3D" id="3.40.980.10">
    <property type="entry name" value="MoaB/Mog-like domain"/>
    <property type="match status" value="1"/>
</dbReference>
<gene>
    <name evidence="1" type="primary">cinA</name>
    <name evidence="3" type="ORF">EDD78_102193</name>
</gene>
<evidence type="ECO:0000259" key="2">
    <source>
        <dbReference type="SMART" id="SM00852"/>
    </source>
</evidence>
<dbReference type="RefSeq" id="WP_286170699.1">
    <property type="nucleotide sequence ID" value="NZ_SLUK01000002.1"/>
</dbReference>
<comment type="similarity">
    <text evidence="1">Belongs to the CinA family.</text>
</comment>
<dbReference type="NCBIfam" id="TIGR00199">
    <property type="entry name" value="PncC_domain"/>
    <property type="match status" value="1"/>
</dbReference>
<comment type="caution">
    <text evidence="3">The sequence shown here is derived from an EMBL/GenBank/DDBJ whole genome shotgun (WGS) entry which is preliminary data.</text>
</comment>
<dbReference type="InterPro" id="IPR008135">
    <property type="entry name" value="Competence-induced_CinA"/>
</dbReference>
<dbReference type="NCBIfam" id="TIGR00200">
    <property type="entry name" value="cinA_nterm"/>
    <property type="match status" value="1"/>
</dbReference>
<reference evidence="3 4" key="1">
    <citation type="submission" date="2019-03" db="EMBL/GenBank/DDBJ databases">
        <title>Genomic Encyclopedia of Type Strains, Phase IV (KMG-IV): sequencing the most valuable type-strain genomes for metagenomic binning, comparative biology and taxonomic classification.</title>
        <authorList>
            <person name="Goeker M."/>
        </authorList>
    </citation>
    <scope>NUCLEOTIDE SEQUENCE [LARGE SCALE GENOMIC DNA]</scope>
    <source>
        <strain evidence="3 4">DSM 100433</strain>
    </source>
</reference>
<sequence length="417" mass="45254">MANKSAEILCIGTEILMGNIVNTNATYIARGLANLGINVYHQSVVGDNPERLRDSLRLAFSRADIVITTGGLGPTYDDLSKETIAGYFGRQLVLDPESLEKIEGYFRRSGRQMTENNKKQAYMPKDCTIFENKNGTAPGCAIEQDGKIAILLPGPPREMGPMFEHCVLPYLSRFQDTVLVSRNLHFFGIGESALEARLYGLMTGSTNPTVAPYAKTGEVMLRVTASVRREEDAPALIEPVIGQIKELAGEYLYGIDVGDLQTAAVRALMQKGLHAATAESCTGGLVSKRLTEVDGASRVFECGVCSYSCEMKEQLLGVRHETLAHFGAVSRECAREMAAGVRRLSGADIGVAVTGNAGPKASEEKPVGLVYVAVDSGRCREVLELQISREDDDAREYIRTIASSHALHLLLKAANEY</sequence>
<dbReference type="EMBL" id="SLUK01000002">
    <property type="protein sequence ID" value="TCL44570.1"/>
    <property type="molecule type" value="Genomic_DNA"/>
</dbReference>
<evidence type="ECO:0000313" key="4">
    <source>
        <dbReference type="Proteomes" id="UP000294682"/>
    </source>
</evidence>
<organism evidence="3 4">
    <name type="scientific">Harryflintia acetispora</name>
    <dbReference type="NCBI Taxonomy" id="1849041"/>
    <lineage>
        <taxon>Bacteria</taxon>
        <taxon>Bacillati</taxon>
        <taxon>Bacillota</taxon>
        <taxon>Clostridia</taxon>
        <taxon>Eubacteriales</taxon>
        <taxon>Oscillospiraceae</taxon>
        <taxon>Harryflintia</taxon>
    </lineage>
</organism>
<evidence type="ECO:0000256" key="1">
    <source>
        <dbReference type="HAMAP-Rule" id="MF_00226"/>
    </source>
</evidence>
<dbReference type="NCBIfam" id="NF001813">
    <property type="entry name" value="PRK00549.1"/>
    <property type="match status" value="1"/>
</dbReference>
<dbReference type="InterPro" id="IPR001453">
    <property type="entry name" value="MoaB/Mog_dom"/>
</dbReference>
<evidence type="ECO:0000313" key="3">
    <source>
        <dbReference type="EMBL" id="TCL44570.1"/>
    </source>
</evidence>
<dbReference type="PIRSF" id="PIRSF006728">
    <property type="entry name" value="CinA"/>
    <property type="match status" value="1"/>
</dbReference>
<dbReference type="SMART" id="SM00852">
    <property type="entry name" value="MoCF_biosynth"/>
    <property type="match status" value="1"/>
</dbReference>
<accession>A0A9X8UKM4</accession>
<dbReference type="Proteomes" id="UP000294682">
    <property type="component" value="Unassembled WGS sequence"/>
</dbReference>
<protein>
    <recommendedName>
        <fullName evidence="1">Putative competence-damage inducible protein</fullName>
    </recommendedName>
</protein>
<dbReference type="Pfam" id="PF02464">
    <property type="entry name" value="CinA"/>
    <property type="match status" value="1"/>
</dbReference>
<dbReference type="InterPro" id="IPR041424">
    <property type="entry name" value="CinA_KH"/>
</dbReference>
<dbReference type="InterPro" id="IPR036653">
    <property type="entry name" value="CinA-like_C"/>
</dbReference>
<dbReference type="InterPro" id="IPR036425">
    <property type="entry name" value="MoaB/Mog-like_dom_sf"/>
</dbReference>
<dbReference type="HAMAP" id="MF_00226_B">
    <property type="entry name" value="CinA_B"/>
    <property type="match status" value="1"/>
</dbReference>
<dbReference type="InterPro" id="IPR050101">
    <property type="entry name" value="CinA"/>
</dbReference>
<dbReference type="Pfam" id="PF00994">
    <property type="entry name" value="MoCF_biosynth"/>
    <property type="match status" value="1"/>
</dbReference>
<dbReference type="InterPro" id="IPR008136">
    <property type="entry name" value="CinA_C"/>
</dbReference>
<dbReference type="SUPFAM" id="SSF142433">
    <property type="entry name" value="CinA-like"/>
    <property type="match status" value="1"/>
</dbReference>
<feature type="domain" description="MoaB/Mog" evidence="2">
    <location>
        <begin position="7"/>
        <end position="173"/>
    </location>
</feature>
<dbReference type="PANTHER" id="PTHR13939:SF0">
    <property type="entry name" value="NMN AMIDOHYDROLASE-LIKE PROTEIN YFAY"/>
    <property type="match status" value="1"/>
</dbReference>
<dbReference type="CDD" id="cd00885">
    <property type="entry name" value="cinA"/>
    <property type="match status" value="1"/>
</dbReference>
<dbReference type="Gene3D" id="3.30.70.2860">
    <property type="match status" value="1"/>
</dbReference>
<dbReference type="PANTHER" id="PTHR13939">
    <property type="entry name" value="NICOTINAMIDE-NUCLEOTIDE AMIDOHYDROLASE PNCC"/>
    <property type="match status" value="1"/>
</dbReference>
<dbReference type="SUPFAM" id="SSF53218">
    <property type="entry name" value="Molybdenum cofactor biosynthesis proteins"/>
    <property type="match status" value="1"/>
</dbReference>
<proteinExistence type="inferred from homology"/>
<dbReference type="NCBIfam" id="TIGR00177">
    <property type="entry name" value="molyb_syn"/>
    <property type="match status" value="1"/>
</dbReference>
<dbReference type="Pfam" id="PF18146">
    <property type="entry name" value="CinA_KH"/>
    <property type="match status" value="1"/>
</dbReference>
<dbReference type="Gene3D" id="3.90.950.20">
    <property type="entry name" value="CinA-like"/>
    <property type="match status" value="1"/>
</dbReference>
<dbReference type="AlphaFoldDB" id="A0A9X8UKM4"/>
<keyword evidence="4" id="KW-1185">Reference proteome</keyword>
<name>A0A9X8UKM4_9FIRM</name>